<organism evidence="1 2">
    <name type="scientific">Eiseniibacteriota bacterium</name>
    <dbReference type="NCBI Taxonomy" id="2212470"/>
    <lineage>
        <taxon>Bacteria</taxon>
        <taxon>Candidatus Eiseniibacteriota</taxon>
    </lineage>
</organism>
<dbReference type="AlphaFoldDB" id="A0A956M3I0"/>
<reference evidence="1" key="1">
    <citation type="submission" date="2020-04" db="EMBL/GenBank/DDBJ databases">
        <authorList>
            <person name="Zhang T."/>
        </authorList>
    </citation>
    <scope>NUCLEOTIDE SEQUENCE</scope>
    <source>
        <strain evidence="1">HKST-UBA01</strain>
    </source>
</reference>
<name>A0A956M3I0_UNCEI</name>
<feature type="non-terminal residue" evidence="1">
    <location>
        <position position="65"/>
    </location>
</feature>
<proteinExistence type="predicted"/>
<dbReference type="Pfam" id="PF13541">
    <property type="entry name" value="ChlI"/>
    <property type="match status" value="1"/>
</dbReference>
<accession>A0A956M3I0</accession>
<comment type="caution">
    <text evidence="1">The sequence shown here is derived from an EMBL/GenBank/DDBJ whole genome shotgun (WGS) entry which is preliminary data.</text>
</comment>
<dbReference type="Proteomes" id="UP000697710">
    <property type="component" value="Unassembled WGS sequence"/>
</dbReference>
<protein>
    <recommendedName>
        <fullName evidence="3">Magnesium chelatase</fullName>
    </recommendedName>
</protein>
<dbReference type="EMBL" id="JAGQHR010000636">
    <property type="protein sequence ID" value="MCA9729290.1"/>
    <property type="molecule type" value="Genomic_DNA"/>
</dbReference>
<sequence length="65" mass="7036">MTERAAGAEAGPDRARVESFALSGIEALRVEIQVALDDGYPIMTIVGLPDAAVRESRERVFASFR</sequence>
<gene>
    <name evidence="1" type="ORF">KC729_16500</name>
</gene>
<evidence type="ECO:0008006" key="3">
    <source>
        <dbReference type="Google" id="ProtNLM"/>
    </source>
</evidence>
<reference evidence="1" key="2">
    <citation type="journal article" date="2021" name="Microbiome">
        <title>Successional dynamics and alternative stable states in a saline activated sludge microbial community over 9 years.</title>
        <authorList>
            <person name="Wang Y."/>
            <person name="Ye J."/>
            <person name="Ju F."/>
            <person name="Liu L."/>
            <person name="Boyd J.A."/>
            <person name="Deng Y."/>
            <person name="Parks D.H."/>
            <person name="Jiang X."/>
            <person name="Yin X."/>
            <person name="Woodcroft B.J."/>
            <person name="Tyson G.W."/>
            <person name="Hugenholtz P."/>
            <person name="Polz M.F."/>
            <person name="Zhang T."/>
        </authorList>
    </citation>
    <scope>NUCLEOTIDE SEQUENCE</scope>
    <source>
        <strain evidence="1">HKST-UBA01</strain>
    </source>
</reference>
<evidence type="ECO:0000313" key="1">
    <source>
        <dbReference type="EMBL" id="MCA9729290.1"/>
    </source>
</evidence>
<evidence type="ECO:0000313" key="2">
    <source>
        <dbReference type="Proteomes" id="UP000697710"/>
    </source>
</evidence>